<dbReference type="PANTHER" id="PTHR11669">
    <property type="entry name" value="REPLICATION FACTOR C / DNA POLYMERASE III GAMMA-TAU SUBUNIT"/>
    <property type="match status" value="1"/>
</dbReference>
<evidence type="ECO:0000256" key="2">
    <source>
        <dbReference type="ARBA" id="ARBA00022741"/>
    </source>
</evidence>
<dbReference type="GO" id="GO:0005663">
    <property type="term" value="C:DNA replication factor C complex"/>
    <property type="evidence" value="ECO:0007669"/>
    <property type="project" value="TreeGrafter"/>
</dbReference>
<proteinExistence type="predicted"/>
<keyword evidence="1" id="KW-0235">DNA replication</keyword>
<dbReference type="GO" id="GO:0006281">
    <property type="term" value="P:DNA repair"/>
    <property type="evidence" value="ECO:0007669"/>
    <property type="project" value="TreeGrafter"/>
</dbReference>
<evidence type="ECO:0000259" key="4">
    <source>
        <dbReference type="SMART" id="SM00382"/>
    </source>
</evidence>
<dbReference type="PANTHER" id="PTHR11669:SF20">
    <property type="entry name" value="REPLICATION FACTOR C SUBUNIT 4"/>
    <property type="match status" value="1"/>
</dbReference>
<gene>
    <name evidence="5" type="ORF">UFOPK1726_00619</name>
</gene>
<dbReference type="GO" id="GO:0016887">
    <property type="term" value="F:ATP hydrolysis activity"/>
    <property type="evidence" value="ECO:0007669"/>
    <property type="project" value="InterPro"/>
</dbReference>
<dbReference type="GO" id="GO:0003689">
    <property type="term" value="F:DNA clamp loader activity"/>
    <property type="evidence" value="ECO:0007669"/>
    <property type="project" value="TreeGrafter"/>
</dbReference>
<keyword evidence="2" id="KW-0547">Nucleotide-binding</keyword>
<dbReference type="SUPFAM" id="SSF52540">
    <property type="entry name" value="P-loop containing nucleoside triphosphate hydrolases"/>
    <property type="match status" value="1"/>
</dbReference>
<dbReference type="InterPro" id="IPR003593">
    <property type="entry name" value="AAA+_ATPase"/>
</dbReference>
<dbReference type="GO" id="GO:0006261">
    <property type="term" value="P:DNA-templated DNA replication"/>
    <property type="evidence" value="ECO:0007669"/>
    <property type="project" value="TreeGrafter"/>
</dbReference>
<reference evidence="5" key="1">
    <citation type="submission" date="2020-05" db="EMBL/GenBank/DDBJ databases">
        <authorList>
            <person name="Chiriac C."/>
            <person name="Salcher M."/>
            <person name="Ghai R."/>
            <person name="Kavagutti S V."/>
        </authorList>
    </citation>
    <scope>NUCLEOTIDE SEQUENCE</scope>
</reference>
<organism evidence="5">
    <name type="scientific">freshwater metagenome</name>
    <dbReference type="NCBI Taxonomy" id="449393"/>
    <lineage>
        <taxon>unclassified sequences</taxon>
        <taxon>metagenomes</taxon>
        <taxon>ecological metagenomes</taxon>
    </lineage>
</organism>
<sequence>MTAPSSIETGPGLASVLFQDSIITNLRCIIGPQMPNLFFYGSTGIGKTFTARAIAHELYKTPKGNYFEYQLTHERGIQYIREKIKFVSGIATGQFKLVVLDGIDMLTIEAQAALRRILEAYNSTTRFCLISSTLTNISPALLSRCLTFNFKRPSGEDLTRWCAERYPSIDYSHLIKLSQGDFRWLKNQIAVAELSDLSIYKSEGIPEETGCPLNYYLITQIEKTPEYSKYYDVIAGRLYGMSEGNAVIQLKTSEPAPAYKIHKAK</sequence>
<dbReference type="EMBL" id="CAEZTT010000060">
    <property type="protein sequence ID" value="CAB4576758.1"/>
    <property type="molecule type" value="Genomic_DNA"/>
</dbReference>
<feature type="domain" description="AAA+ ATPase" evidence="4">
    <location>
        <begin position="33"/>
        <end position="156"/>
    </location>
</feature>
<evidence type="ECO:0000256" key="1">
    <source>
        <dbReference type="ARBA" id="ARBA00022705"/>
    </source>
</evidence>
<keyword evidence="3" id="KW-0067">ATP-binding</keyword>
<dbReference type="GO" id="GO:0005524">
    <property type="term" value="F:ATP binding"/>
    <property type="evidence" value="ECO:0007669"/>
    <property type="project" value="UniProtKB-KW"/>
</dbReference>
<dbReference type="Pfam" id="PF00004">
    <property type="entry name" value="AAA"/>
    <property type="match status" value="1"/>
</dbReference>
<protein>
    <submittedName>
        <fullName evidence="5">Unannotated protein</fullName>
    </submittedName>
</protein>
<dbReference type="SMART" id="SM00382">
    <property type="entry name" value="AAA"/>
    <property type="match status" value="1"/>
</dbReference>
<evidence type="ECO:0000313" key="5">
    <source>
        <dbReference type="EMBL" id="CAB4576758.1"/>
    </source>
</evidence>
<dbReference type="InterPro" id="IPR027417">
    <property type="entry name" value="P-loop_NTPase"/>
</dbReference>
<dbReference type="AlphaFoldDB" id="A0A6J6EVF4"/>
<accession>A0A6J6EVF4</accession>
<dbReference type="InterPro" id="IPR050238">
    <property type="entry name" value="DNA_Rep/Repair_Clamp_Loader"/>
</dbReference>
<dbReference type="CDD" id="cd00009">
    <property type="entry name" value="AAA"/>
    <property type="match status" value="1"/>
</dbReference>
<evidence type="ECO:0000256" key="3">
    <source>
        <dbReference type="ARBA" id="ARBA00022840"/>
    </source>
</evidence>
<name>A0A6J6EVF4_9ZZZZ</name>
<dbReference type="InterPro" id="IPR003959">
    <property type="entry name" value="ATPase_AAA_core"/>
</dbReference>
<dbReference type="Gene3D" id="3.40.50.300">
    <property type="entry name" value="P-loop containing nucleotide triphosphate hydrolases"/>
    <property type="match status" value="1"/>
</dbReference>